<proteinExistence type="predicted"/>
<evidence type="ECO:0008006" key="3">
    <source>
        <dbReference type="Google" id="ProtNLM"/>
    </source>
</evidence>
<dbReference type="EMBL" id="BLLF01001830">
    <property type="protein sequence ID" value="GFH21444.1"/>
    <property type="molecule type" value="Genomic_DNA"/>
</dbReference>
<keyword evidence="2" id="KW-1185">Reference proteome</keyword>
<name>A0A699ZRQ4_HAELA</name>
<gene>
    <name evidence="1" type="ORF">HaLaN_18751</name>
</gene>
<dbReference type="AlphaFoldDB" id="A0A699ZRQ4"/>
<sequence length="60" mass="6818">MGTHEEALAAIEALDSKYCWEGMEGPMVVKWMDTALQRRRREQHLAAMRQGLVPTMAMAL</sequence>
<reference evidence="1 2" key="1">
    <citation type="submission" date="2020-02" db="EMBL/GenBank/DDBJ databases">
        <title>Draft genome sequence of Haematococcus lacustris strain NIES-144.</title>
        <authorList>
            <person name="Morimoto D."/>
            <person name="Nakagawa S."/>
            <person name="Yoshida T."/>
            <person name="Sawayama S."/>
        </authorList>
    </citation>
    <scope>NUCLEOTIDE SEQUENCE [LARGE SCALE GENOMIC DNA]</scope>
    <source>
        <strain evidence="1 2">NIES-144</strain>
    </source>
</reference>
<dbReference type="Proteomes" id="UP000485058">
    <property type="component" value="Unassembled WGS sequence"/>
</dbReference>
<protein>
    <recommendedName>
        <fullName evidence="3">RRM domain-containing protein</fullName>
    </recommendedName>
</protein>
<accession>A0A699ZRQ4</accession>
<comment type="caution">
    <text evidence="1">The sequence shown here is derived from an EMBL/GenBank/DDBJ whole genome shotgun (WGS) entry which is preliminary data.</text>
</comment>
<organism evidence="1 2">
    <name type="scientific">Haematococcus lacustris</name>
    <name type="common">Green alga</name>
    <name type="synonym">Haematococcus pluvialis</name>
    <dbReference type="NCBI Taxonomy" id="44745"/>
    <lineage>
        <taxon>Eukaryota</taxon>
        <taxon>Viridiplantae</taxon>
        <taxon>Chlorophyta</taxon>
        <taxon>core chlorophytes</taxon>
        <taxon>Chlorophyceae</taxon>
        <taxon>CS clade</taxon>
        <taxon>Chlamydomonadales</taxon>
        <taxon>Haematococcaceae</taxon>
        <taxon>Haematococcus</taxon>
    </lineage>
</organism>
<evidence type="ECO:0000313" key="2">
    <source>
        <dbReference type="Proteomes" id="UP000485058"/>
    </source>
</evidence>
<evidence type="ECO:0000313" key="1">
    <source>
        <dbReference type="EMBL" id="GFH21444.1"/>
    </source>
</evidence>